<dbReference type="EMBL" id="FMUQ01000002">
    <property type="protein sequence ID" value="SCX76283.1"/>
    <property type="molecule type" value="Genomic_DNA"/>
</dbReference>
<evidence type="ECO:0000256" key="6">
    <source>
        <dbReference type="ARBA" id="ARBA00022840"/>
    </source>
</evidence>
<keyword evidence="5" id="KW-0547">Nucleotide-binding</keyword>
<comment type="caution">
    <text evidence="11">The sequence shown here is derived from an EMBL/GenBank/DDBJ whole genome shotgun (WGS) entry which is preliminary data.</text>
</comment>
<evidence type="ECO:0000256" key="8">
    <source>
        <dbReference type="ARBA" id="ARBA00023065"/>
    </source>
</evidence>
<dbReference type="InterPro" id="IPR003593">
    <property type="entry name" value="AAA+_ATPase"/>
</dbReference>
<dbReference type="Proteomes" id="UP000199588">
    <property type="component" value="Unassembled WGS sequence"/>
</dbReference>
<keyword evidence="3" id="KW-1003">Cell membrane</keyword>
<dbReference type="Pfam" id="PF00005">
    <property type="entry name" value="ABC_tran"/>
    <property type="match status" value="1"/>
</dbReference>
<gene>
    <name evidence="11" type="ORF">SAMN02910354_00216</name>
</gene>
<sequence length="254" mass="28281">MFQLEQASFAIPNRALLAPTTLTFRRGKVYGLIGHNGSGKSTLIKLMAKQNPLSSGEIFVRGKALRHWGSREFAREVAYLPQHLPTATQLTARELIQMGRYAWNGLLKSNKEKDKSAVENALILTHTEKFAEQQIDVLSGGERQRIWLAMLLAQQSNFLLLDEPLAALDIAHQVEVMKLIKKLSLELNLGVVIVIHDVNLAAAFCDELVALHSGKLLVKGTPGQIMTTETLQRIYGLELNVIPHPQTQVPVVFY</sequence>
<dbReference type="PANTHER" id="PTHR42771">
    <property type="entry name" value="IRON(3+)-HYDROXAMATE IMPORT ATP-BINDING PROTEIN FHUC"/>
    <property type="match status" value="1"/>
</dbReference>
<accession>A0A1G5AEF3</accession>
<evidence type="ECO:0000256" key="1">
    <source>
        <dbReference type="ARBA" id="ARBA00004202"/>
    </source>
</evidence>
<evidence type="ECO:0000256" key="7">
    <source>
        <dbReference type="ARBA" id="ARBA00023004"/>
    </source>
</evidence>
<dbReference type="PROSITE" id="PS50893">
    <property type="entry name" value="ABC_TRANSPORTER_2"/>
    <property type="match status" value="1"/>
</dbReference>
<keyword evidence="6 11" id="KW-0067">ATP-binding</keyword>
<dbReference type="GO" id="GO:0005524">
    <property type="term" value="F:ATP binding"/>
    <property type="evidence" value="ECO:0007669"/>
    <property type="project" value="UniProtKB-KW"/>
</dbReference>
<evidence type="ECO:0000313" key="12">
    <source>
        <dbReference type="Proteomes" id="UP000199588"/>
    </source>
</evidence>
<keyword evidence="7" id="KW-0408">Iron</keyword>
<evidence type="ECO:0000256" key="9">
    <source>
        <dbReference type="ARBA" id="ARBA00023136"/>
    </source>
</evidence>
<name>A0A1G5AEF3_9PAST</name>
<dbReference type="InterPro" id="IPR017871">
    <property type="entry name" value="ABC_transporter-like_CS"/>
</dbReference>
<dbReference type="Gene3D" id="3.40.50.300">
    <property type="entry name" value="P-loop containing nucleotide triphosphate hydrolases"/>
    <property type="match status" value="1"/>
</dbReference>
<dbReference type="CDD" id="cd03214">
    <property type="entry name" value="ABC_Iron-Siderophores_B12_Hemin"/>
    <property type="match status" value="1"/>
</dbReference>
<dbReference type="RefSeq" id="WP_090653780.1">
    <property type="nucleotide sequence ID" value="NZ_CP015031.1"/>
</dbReference>
<keyword evidence="9" id="KW-0472">Membrane</keyword>
<dbReference type="InterPro" id="IPR027417">
    <property type="entry name" value="P-loop_NTPase"/>
</dbReference>
<dbReference type="SUPFAM" id="SSF52540">
    <property type="entry name" value="P-loop containing nucleoside triphosphate hydrolases"/>
    <property type="match status" value="1"/>
</dbReference>
<proteinExistence type="predicted"/>
<evidence type="ECO:0000256" key="3">
    <source>
        <dbReference type="ARBA" id="ARBA00022475"/>
    </source>
</evidence>
<feature type="domain" description="ABC transporter" evidence="10">
    <location>
        <begin position="2"/>
        <end position="238"/>
    </location>
</feature>
<dbReference type="InterPro" id="IPR051535">
    <property type="entry name" value="Siderophore_ABC-ATPase"/>
</dbReference>
<evidence type="ECO:0000256" key="2">
    <source>
        <dbReference type="ARBA" id="ARBA00022448"/>
    </source>
</evidence>
<evidence type="ECO:0000256" key="4">
    <source>
        <dbReference type="ARBA" id="ARBA00022496"/>
    </source>
</evidence>
<protein>
    <submittedName>
        <fullName evidence="11">Iron complex transport system ATP-binding protein</fullName>
    </submittedName>
</protein>
<dbReference type="InterPro" id="IPR003439">
    <property type="entry name" value="ABC_transporter-like_ATP-bd"/>
</dbReference>
<comment type="subcellular location">
    <subcellularLocation>
        <location evidence="1">Cell membrane</location>
        <topology evidence="1">Peripheral membrane protein</topology>
    </subcellularLocation>
</comment>
<dbReference type="PROSITE" id="PS00211">
    <property type="entry name" value="ABC_TRANSPORTER_1"/>
    <property type="match status" value="1"/>
</dbReference>
<dbReference type="SMART" id="SM00382">
    <property type="entry name" value="AAA"/>
    <property type="match status" value="1"/>
</dbReference>
<reference evidence="11 12" key="1">
    <citation type="submission" date="2016-10" db="EMBL/GenBank/DDBJ databases">
        <authorList>
            <person name="Varghese N."/>
            <person name="Submissions S."/>
        </authorList>
    </citation>
    <scope>NUCLEOTIDE SEQUENCE [LARGE SCALE GENOMIC DNA]</scope>
    <source>
        <strain evidence="11 12">DSM 22022</strain>
    </source>
</reference>
<keyword evidence="2" id="KW-0813">Transport</keyword>
<evidence type="ECO:0000313" key="11">
    <source>
        <dbReference type="EMBL" id="SCX76283.1"/>
    </source>
</evidence>
<dbReference type="PANTHER" id="PTHR42771:SF2">
    <property type="entry name" value="IRON(3+)-HYDROXAMATE IMPORT ATP-BINDING PROTEIN FHUC"/>
    <property type="match status" value="1"/>
</dbReference>
<keyword evidence="12" id="KW-1185">Reference proteome</keyword>
<organism evidence="11 12">
    <name type="scientific">Basfia succiniciproducens</name>
    <dbReference type="NCBI Taxonomy" id="653940"/>
    <lineage>
        <taxon>Bacteria</taxon>
        <taxon>Pseudomonadati</taxon>
        <taxon>Pseudomonadota</taxon>
        <taxon>Gammaproteobacteria</taxon>
        <taxon>Pasteurellales</taxon>
        <taxon>Pasteurellaceae</taxon>
        <taxon>Basfia</taxon>
    </lineage>
</organism>
<evidence type="ECO:0000259" key="10">
    <source>
        <dbReference type="PROSITE" id="PS50893"/>
    </source>
</evidence>
<keyword evidence="4" id="KW-0410">Iron transport</keyword>
<keyword evidence="8" id="KW-0406">Ion transport</keyword>
<evidence type="ECO:0000256" key="5">
    <source>
        <dbReference type="ARBA" id="ARBA00022741"/>
    </source>
</evidence>